<dbReference type="AlphaFoldDB" id="A0A177NYW5"/>
<reference evidence="3" key="1">
    <citation type="submission" date="2016-03" db="EMBL/GenBank/DDBJ databases">
        <authorList>
            <person name="Heylen K."/>
            <person name="De Vos P."/>
            <person name="Vekeman B."/>
        </authorList>
    </citation>
    <scope>NUCLEOTIDE SEQUENCE [LARGE SCALE GENOMIC DNA]</scope>
    <source>
        <strain evidence="3">R-45383</strain>
    </source>
</reference>
<dbReference type="EMBL" id="LUUK01000066">
    <property type="protein sequence ID" value="OAI23101.1"/>
    <property type="molecule type" value="Genomic_DNA"/>
</dbReference>
<sequence length="95" mass="11073">MGSYKLSKKARADLKRIWLYGVKTHGNQRADQYHQGMLDRFAHIAEQPYQYQAVDSIRAGYRRSVYGTDSIYYRINGGTVEIMTILGHQDTEDWL</sequence>
<dbReference type="STRING" id="702114.A1355_22010"/>
<gene>
    <name evidence="2" type="ORF">A1355_22010</name>
</gene>
<protein>
    <submittedName>
        <fullName evidence="2">Plasmid stabilization protein</fullName>
    </submittedName>
</protein>
<evidence type="ECO:0000256" key="1">
    <source>
        <dbReference type="ARBA" id="ARBA00022649"/>
    </source>
</evidence>
<organism evidence="2 3">
    <name type="scientific">Methylomonas koyamae</name>
    <dbReference type="NCBI Taxonomy" id="702114"/>
    <lineage>
        <taxon>Bacteria</taxon>
        <taxon>Pseudomonadati</taxon>
        <taxon>Pseudomonadota</taxon>
        <taxon>Gammaproteobacteria</taxon>
        <taxon>Methylococcales</taxon>
        <taxon>Methylococcaceae</taxon>
        <taxon>Methylomonas</taxon>
    </lineage>
</organism>
<keyword evidence="3" id="KW-1185">Reference proteome</keyword>
<comment type="caution">
    <text evidence="2">The sequence shown here is derived from an EMBL/GenBank/DDBJ whole genome shotgun (WGS) entry which is preliminary data.</text>
</comment>
<evidence type="ECO:0000313" key="3">
    <source>
        <dbReference type="Proteomes" id="UP000077628"/>
    </source>
</evidence>
<proteinExistence type="predicted"/>
<dbReference type="RefSeq" id="WP_064026068.1">
    <property type="nucleotide sequence ID" value="NZ_LUUK01000066.1"/>
</dbReference>
<dbReference type="InterPro" id="IPR035093">
    <property type="entry name" value="RelE/ParE_toxin_dom_sf"/>
</dbReference>
<accession>A0A177NYW5</accession>
<dbReference type="Pfam" id="PF05016">
    <property type="entry name" value="ParE_toxin"/>
    <property type="match status" value="1"/>
</dbReference>
<dbReference type="OrthoDB" id="516834at2"/>
<keyword evidence="1" id="KW-1277">Toxin-antitoxin system</keyword>
<dbReference type="Gene3D" id="3.30.2310.20">
    <property type="entry name" value="RelE-like"/>
    <property type="match status" value="1"/>
</dbReference>
<evidence type="ECO:0000313" key="2">
    <source>
        <dbReference type="EMBL" id="OAI23101.1"/>
    </source>
</evidence>
<dbReference type="InterPro" id="IPR007712">
    <property type="entry name" value="RelE/ParE_toxin"/>
</dbReference>
<name>A0A177NYW5_9GAMM</name>
<dbReference type="Proteomes" id="UP000077628">
    <property type="component" value="Unassembled WGS sequence"/>
</dbReference>